<keyword evidence="3 6" id="KW-0812">Transmembrane</keyword>
<organism evidence="8 9">
    <name type="scientific">Phenylobacterium haematophilum</name>
    <dbReference type="NCBI Taxonomy" id="98513"/>
    <lineage>
        <taxon>Bacteria</taxon>
        <taxon>Pseudomonadati</taxon>
        <taxon>Pseudomonadota</taxon>
        <taxon>Alphaproteobacteria</taxon>
        <taxon>Caulobacterales</taxon>
        <taxon>Caulobacteraceae</taxon>
        <taxon>Phenylobacterium</taxon>
    </lineage>
</organism>
<dbReference type="Pfam" id="PF04241">
    <property type="entry name" value="DUF423"/>
    <property type="match status" value="1"/>
</dbReference>
<comment type="caution">
    <text evidence="8">The sequence shown here is derived from an EMBL/GenBank/DDBJ whole genome shotgun (WGS) entry which is preliminary data.</text>
</comment>
<feature type="transmembrane region" description="Helical" evidence="6">
    <location>
        <begin position="72"/>
        <end position="91"/>
    </location>
</feature>
<sequence>MSNLRVWMSAAAVCGFLAVAFGAFAAHGVTDPKAKDWMHTGAIYAFLHALAVFASVVVVNAGGRLARITPPIFLSGVIIFSGTLFAMALGAPRWFGAITPIGGVLFMLGWALLALAALQRPQD</sequence>
<comment type="similarity">
    <text evidence="2">Belongs to the UPF0382 family.</text>
</comment>
<name>A0A839ZVM5_9CAUL</name>
<evidence type="ECO:0000256" key="7">
    <source>
        <dbReference type="SAM" id="SignalP"/>
    </source>
</evidence>
<dbReference type="EMBL" id="JACIDK010000001">
    <property type="protein sequence ID" value="MBB3889443.1"/>
    <property type="molecule type" value="Genomic_DNA"/>
</dbReference>
<evidence type="ECO:0000313" key="8">
    <source>
        <dbReference type="EMBL" id="MBB3889443.1"/>
    </source>
</evidence>
<evidence type="ECO:0000256" key="3">
    <source>
        <dbReference type="ARBA" id="ARBA00022692"/>
    </source>
</evidence>
<dbReference type="GO" id="GO:0005886">
    <property type="term" value="C:plasma membrane"/>
    <property type="evidence" value="ECO:0007669"/>
    <property type="project" value="TreeGrafter"/>
</dbReference>
<feature type="signal peptide" evidence="7">
    <location>
        <begin position="1"/>
        <end position="25"/>
    </location>
</feature>
<dbReference type="PANTHER" id="PTHR43461">
    <property type="entry name" value="TRANSMEMBRANE PROTEIN 256"/>
    <property type="match status" value="1"/>
</dbReference>
<dbReference type="PANTHER" id="PTHR43461:SF1">
    <property type="entry name" value="TRANSMEMBRANE PROTEIN 256"/>
    <property type="match status" value="1"/>
</dbReference>
<dbReference type="Proteomes" id="UP000530564">
    <property type="component" value="Unassembled WGS sequence"/>
</dbReference>
<dbReference type="RefSeq" id="WP_183769454.1">
    <property type="nucleotide sequence ID" value="NZ_JACIDK010000001.1"/>
</dbReference>
<keyword evidence="5 6" id="KW-0472">Membrane</keyword>
<comment type="subcellular location">
    <subcellularLocation>
        <location evidence="1">Membrane</location>
        <topology evidence="1">Multi-pass membrane protein</topology>
    </subcellularLocation>
</comment>
<keyword evidence="9" id="KW-1185">Reference proteome</keyword>
<dbReference type="AlphaFoldDB" id="A0A839ZVM5"/>
<keyword evidence="7" id="KW-0732">Signal</keyword>
<gene>
    <name evidence="8" type="ORF">GGQ61_000140</name>
</gene>
<feature type="chain" id="PRO_5032309414" evidence="7">
    <location>
        <begin position="26"/>
        <end position="123"/>
    </location>
</feature>
<evidence type="ECO:0000313" key="9">
    <source>
        <dbReference type="Proteomes" id="UP000530564"/>
    </source>
</evidence>
<reference evidence="8 9" key="1">
    <citation type="submission" date="2020-08" db="EMBL/GenBank/DDBJ databases">
        <title>Genomic Encyclopedia of Type Strains, Phase IV (KMG-IV): sequencing the most valuable type-strain genomes for metagenomic binning, comparative biology and taxonomic classification.</title>
        <authorList>
            <person name="Goeker M."/>
        </authorList>
    </citation>
    <scope>NUCLEOTIDE SEQUENCE [LARGE SCALE GENOMIC DNA]</scope>
    <source>
        <strain evidence="8 9">DSM 21793</strain>
    </source>
</reference>
<protein>
    <submittedName>
        <fullName evidence="8">Uncharacterized membrane protein YgdD (TMEM256/DUF423 family)</fullName>
    </submittedName>
</protein>
<evidence type="ECO:0000256" key="1">
    <source>
        <dbReference type="ARBA" id="ARBA00004141"/>
    </source>
</evidence>
<evidence type="ECO:0000256" key="6">
    <source>
        <dbReference type="SAM" id="Phobius"/>
    </source>
</evidence>
<keyword evidence="4 6" id="KW-1133">Transmembrane helix</keyword>
<dbReference type="InterPro" id="IPR006696">
    <property type="entry name" value="DUF423"/>
</dbReference>
<evidence type="ECO:0000256" key="4">
    <source>
        <dbReference type="ARBA" id="ARBA00022989"/>
    </source>
</evidence>
<feature type="transmembrane region" description="Helical" evidence="6">
    <location>
        <begin position="41"/>
        <end position="60"/>
    </location>
</feature>
<evidence type="ECO:0000256" key="5">
    <source>
        <dbReference type="ARBA" id="ARBA00023136"/>
    </source>
</evidence>
<evidence type="ECO:0000256" key="2">
    <source>
        <dbReference type="ARBA" id="ARBA00009694"/>
    </source>
</evidence>
<feature type="transmembrane region" description="Helical" evidence="6">
    <location>
        <begin position="97"/>
        <end position="118"/>
    </location>
</feature>
<accession>A0A839ZVM5</accession>
<proteinExistence type="inferred from homology"/>